<reference evidence="4 5" key="1">
    <citation type="submission" date="2017-04" db="EMBL/GenBank/DDBJ databases">
        <title>Staphylococcus agnetis, a potential pathogen in the broiler production.</title>
        <authorList>
            <person name="Poulsen L."/>
        </authorList>
    </citation>
    <scope>NUCLEOTIDE SEQUENCE [LARGE SCALE GENOMIC DNA]</scope>
    <source>
        <strain evidence="4 5">723_310714_2_2_spleen</strain>
    </source>
</reference>
<dbReference type="Pfam" id="PF08764">
    <property type="entry name" value="Coagulase"/>
    <property type="match status" value="1"/>
</dbReference>
<feature type="domain" description="Staphylocoagulase N-terminal subdomain 1" evidence="3">
    <location>
        <begin position="39"/>
        <end position="263"/>
    </location>
</feature>
<feature type="chain" id="PRO_5046994474" description="Staphylocoagulase N-terminal subdomain 1 domain-containing protein" evidence="2">
    <location>
        <begin position="27"/>
        <end position="500"/>
    </location>
</feature>
<evidence type="ECO:0000256" key="2">
    <source>
        <dbReference type="SAM" id="SignalP"/>
    </source>
</evidence>
<comment type="caution">
    <text evidence="4">The sequence shown here is derived from an EMBL/GenBank/DDBJ whole genome shotgun (WGS) entry which is preliminary data.</text>
</comment>
<gene>
    <name evidence="4" type="ORF">B9M88_05590</name>
</gene>
<feature type="coiled-coil region" evidence="1">
    <location>
        <begin position="258"/>
        <end position="314"/>
    </location>
</feature>
<evidence type="ECO:0000313" key="5">
    <source>
        <dbReference type="Proteomes" id="UP000195208"/>
    </source>
</evidence>
<evidence type="ECO:0000313" key="4">
    <source>
        <dbReference type="EMBL" id="OTW31398.1"/>
    </source>
</evidence>
<accession>A0ABX3Z383</accession>
<protein>
    <recommendedName>
        <fullName evidence="3">Staphylocoagulase N-terminal subdomain 1 domain-containing protein</fullName>
    </recommendedName>
</protein>
<keyword evidence="5" id="KW-1185">Reference proteome</keyword>
<keyword evidence="1" id="KW-0175">Coiled coil</keyword>
<dbReference type="InterPro" id="IPR043071">
    <property type="entry name" value="Staphylcoagulase_N_2"/>
</dbReference>
<name>A0ABX3Z383_9STAP</name>
<evidence type="ECO:0000256" key="1">
    <source>
        <dbReference type="SAM" id="Coils"/>
    </source>
</evidence>
<sequence length="500" mass="57397">MKKKLLVLSASAILASNFILDNNASAVVDTQHKNFKSDSLSLKEGNRYLTISVDDYKDNLGDLIMKQSINPFAGYDYDEYKNAYKKYQQRLLTELDAMNKFFFEEKQIAYHYRHNSQLPDDVYGLTHERYKSVYDTLKKNKFDFEKEVNVIEENNVDLRRFDYKDQSDALKKVYELEDKALMSARAFAFLRYKDDIDNLYNKLDIIVGKTPEERKVRIPTNKRMLDETCENLETIIDEFFKDIGYERPKEIEPLTSENQDNENVLRKVRNDAKEAKLNPHLVDPGVKKRADKLKEANEKAKAEREAKAKELKENNLLRGKEFSARNYPLYFPHKKLNNNSKVQKSSEKQLVIKEVNDQPHQFPIYTESVISTPLPVLKQEKREEIITPDIAPRFNQNNTLKGMEGESAPVTVVSEPAIKPTAAPLKQEVTQNAGLSGSNNNLSGMSGESKDISYTYNSQPVDVDIITESNEIVLDQHETISGFTTGVSTEAHFSSDELSK</sequence>
<dbReference type="RefSeq" id="WP_060552233.1">
    <property type="nucleotide sequence ID" value="NZ_CP009623.1"/>
</dbReference>
<dbReference type="Gene3D" id="1.20.120.760">
    <property type="entry name" value="Staphylcoagulase, helix bundle, domain 2"/>
    <property type="match status" value="1"/>
</dbReference>
<dbReference type="EMBL" id="NEFX01000010">
    <property type="protein sequence ID" value="OTW31398.1"/>
    <property type="molecule type" value="Genomic_DNA"/>
</dbReference>
<dbReference type="SUPFAM" id="SSF101094">
    <property type="entry name" value="Staphylocoagulase"/>
    <property type="match status" value="2"/>
</dbReference>
<proteinExistence type="predicted"/>
<keyword evidence="2" id="KW-0732">Signal</keyword>
<evidence type="ECO:0000259" key="3">
    <source>
        <dbReference type="Pfam" id="PF08764"/>
    </source>
</evidence>
<dbReference type="InterPro" id="IPR014874">
    <property type="entry name" value="Staphylocoagulase_N"/>
</dbReference>
<organism evidence="4 5">
    <name type="scientific">Staphylococcus agnetis</name>
    <dbReference type="NCBI Taxonomy" id="985762"/>
    <lineage>
        <taxon>Bacteria</taxon>
        <taxon>Bacillati</taxon>
        <taxon>Bacillota</taxon>
        <taxon>Bacilli</taxon>
        <taxon>Bacillales</taxon>
        <taxon>Staphylococcaceae</taxon>
        <taxon>Staphylococcus</taxon>
    </lineage>
</organism>
<dbReference type="Proteomes" id="UP000195208">
    <property type="component" value="Unassembled WGS sequence"/>
</dbReference>
<feature type="signal peptide" evidence="2">
    <location>
        <begin position="1"/>
        <end position="26"/>
    </location>
</feature>